<name>A0AAD1S7X1_PELCU</name>
<gene>
    <name evidence="2" type="ORF">PECUL_23A014972</name>
</gene>
<feature type="compositionally biased region" description="Polar residues" evidence="1">
    <location>
        <begin position="123"/>
        <end position="138"/>
    </location>
</feature>
<feature type="compositionally biased region" description="Basic residues" evidence="1">
    <location>
        <begin position="33"/>
        <end position="44"/>
    </location>
</feature>
<feature type="region of interest" description="Disordered" evidence="1">
    <location>
        <begin position="1"/>
        <end position="97"/>
    </location>
</feature>
<feature type="region of interest" description="Disordered" evidence="1">
    <location>
        <begin position="117"/>
        <end position="156"/>
    </location>
</feature>
<dbReference type="AlphaFoldDB" id="A0AAD1S7X1"/>
<sequence length="170" mass="18327">MKRLQAATVHPTLPSQAKVYGGRRPGPPPQGTKKTKKAISHKRGPPGLGATRGMPRKRRPHQWKDATRRPMQRYTTHCHFPTGTTKGHNGSQVSGKRALAPRGCQIRGPGVYYDHRVHASKTPGPQQEGSNTAASNCPTDRAHLPGLYPISGKAAEAPKRDCNIPQAGVG</sequence>
<dbReference type="Proteomes" id="UP001295444">
    <property type="component" value="Chromosome 05"/>
</dbReference>
<reference evidence="2" key="1">
    <citation type="submission" date="2022-03" db="EMBL/GenBank/DDBJ databases">
        <authorList>
            <person name="Alioto T."/>
            <person name="Alioto T."/>
            <person name="Gomez Garrido J."/>
        </authorList>
    </citation>
    <scope>NUCLEOTIDE SEQUENCE</scope>
</reference>
<evidence type="ECO:0000313" key="2">
    <source>
        <dbReference type="EMBL" id="CAH2294524.1"/>
    </source>
</evidence>
<feature type="compositionally biased region" description="Polar residues" evidence="1">
    <location>
        <begin position="82"/>
        <end position="94"/>
    </location>
</feature>
<accession>A0AAD1S7X1</accession>
<protein>
    <submittedName>
        <fullName evidence="2">Uncharacterized protein</fullName>
    </submittedName>
</protein>
<dbReference type="EMBL" id="OW240916">
    <property type="protein sequence ID" value="CAH2294524.1"/>
    <property type="molecule type" value="Genomic_DNA"/>
</dbReference>
<keyword evidence="3" id="KW-1185">Reference proteome</keyword>
<evidence type="ECO:0000313" key="3">
    <source>
        <dbReference type="Proteomes" id="UP001295444"/>
    </source>
</evidence>
<evidence type="ECO:0000256" key="1">
    <source>
        <dbReference type="SAM" id="MobiDB-lite"/>
    </source>
</evidence>
<organism evidence="2 3">
    <name type="scientific">Pelobates cultripes</name>
    <name type="common">Western spadefoot toad</name>
    <dbReference type="NCBI Taxonomy" id="61616"/>
    <lineage>
        <taxon>Eukaryota</taxon>
        <taxon>Metazoa</taxon>
        <taxon>Chordata</taxon>
        <taxon>Craniata</taxon>
        <taxon>Vertebrata</taxon>
        <taxon>Euteleostomi</taxon>
        <taxon>Amphibia</taxon>
        <taxon>Batrachia</taxon>
        <taxon>Anura</taxon>
        <taxon>Pelobatoidea</taxon>
        <taxon>Pelobatidae</taxon>
        <taxon>Pelobates</taxon>
    </lineage>
</organism>
<proteinExistence type="predicted"/>